<accession>A0A3N6M9N9</accession>
<keyword evidence="1" id="KW-0282">Flagellum</keyword>
<keyword evidence="2" id="KW-1185">Reference proteome</keyword>
<dbReference type="Pfam" id="PF01917">
    <property type="entry name" value="Flagellin_arch-type"/>
    <property type="match status" value="1"/>
</dbReference>
<evidence type="ECO:0000313" key="1">
    <source>
        <dbReference type="EMBL" id="RQG99157.1"/>
    </source>
</evidence>
<evidence type="ECO:0000313" key="2">
    <source>
        <dbReference type="Proteomes" id="UP000281431"/>
    </source>
</evidence>
<dbReference type="PANTHER" id="PTHR42200">
    <property type="entry name" value="ARCHAEAL FLAGELLA-RELATED PROTEIN F-RELATED"/>
    <property type="match status" value="1"/>
</dbReference>
<dbReference type="PANTHER" id="PTHR42200:SF2">
    <property type="entry name" value="ARCHAEAL FLAGELLA-RELATED PROTEIN F"/>
    <property type="match status" value="1"/>
</dbReference>
<dbReference type="EMBL" id="REFZ01000010">
    <property type="protein sequence ID" value="RQG99157.1"/>
    <property type="molecule type" value="Genomic_DNA"/>
</dbReference>
<dbReference type="GO" id="GO:0005198">
    <property type="term" value="F:structural molecule activity"/>
    <property type="evidence" value="ECO:0007669"/>
    <property type="project" value="InterPro"/>
</dbReference>
<sequence length="156" mass="16363">MSGVSATHLILFVASLTIAAAITGTLVVETGQLSNAIETRGSNVADEIKTDVAVISDEATTEAVYDESENEVTVLVKNTGSRSLSTDPSTFDVLVDGTYVPSGQLTTERVDADSDAWRPGGVVEVTVDLEEKAPNGDTEIAIIVNGNEDSIDVYID</sequence>
<dbReference type="InterPro" id="IPR002774">
    <property type="entry name" value="Flagellin_arc-type"/>
</dbReference>
<organism evidence="1 2">
    <name type="scientific">Natrarchaeobius chitinivorans</name>
    <dbReference type="NCBI Taxonomy" id="1679083"/>
    <lineage>
        <taxon>Archaea</taxon>
        <taxon>Methanobacteriati</taxon>
        <taxon>Methanobacteriota</taxon>
        <taxon>Stenosarchaea group</taxon>
        <taxon>Halobacteria</taxon>
        <taxon>Halobacteriales</taxon>
        <taxon>Natrialbaceae</taxon>
        <taxon>Natrarchaeobius</taxon>
    </lineage>
</organism>
<dbReference type="Proteomes" id="UP000281431">
    <property type="component" value="Unassembled WGS sequence"/>
</dbReference>
<proteinExistence type="predicted"/>
<dbReference type="OrthoDB" id="183655at2157"/>
<protein>
    <submittedName>
        <fullName evidence="1">Flagellin</fullName>
    </submittedName>
</protein>
<dbReference type="GO" id="GO:0097588">
    <property type="term" value="P:archaeal or bacterial-type flagellum-dependent cell motility"/>
    <property type="evidence" value="ECO:0007669"/>
    <property type="project" value="InterPro"/>
</dbReference>
<dbReference type="AlphaFoldDB" id="A0A3N6M9N9"/>
<keyword evidence="1" id="KW-0969">Cilium</keyword>
<reference evidence="1 2" key="1">
    <citation type="submission" date="2018-10" db="EMBL/GenBank/DDBJ databases">
        <title>Natrarchaeobius chitinivorans gen. nov., sp. nov., and Natrarchaeobius haloalkaliphilus sp. nov., alkaliphilic, chitin-utilizing haloarchaea from hypersaline alkaline lakes.</title>
        <authorList>
            <person name="Sorokin D.Y."/>
            <person name="Elcheninov A.G."/>
            <person name="Kostrikina N.A."/>
            <person name="Bale N.J."/>
            <person name="Sinninghe Damste J.S."/>
            <person name="Khijniak T.V."/>
            <person name="Kublanov I.V."/>
            <person name="Toshchakov S.V."/>
        </authorList>
    </citation>
    <scope>NUCLEOTIDE SEQUENCE [LARGE SCALE GENOMIC DNA]</scope>
    <source>
        <strain evidence="1 2">AArcht7</strain>
    </source>
</reference>
<comment type="caution">
    <text evidence="1">The sequence shown here is derived from an EMBL/GenBank/DDBJ whole genome shotgun (WGS) entry which is preliminary data.</text>
</comment>
<gene>
    <name evidence="1" type="ORF">EA472_14895</name>
</gene>
<keyword evidence="1" id="KW-0966">Cell projection</keyword>
<name>A0A3N6M9N9_NATCH</name>